<keyword evidence="3" id="KW-1185">Reference proteome</keyword>
<reference evidence="2" key="1">
    <citation type="submission" date="2022-08" db="EMBL/GenBank/DDBJ databases">
        <title>Novel Bdellovibrio Species Isolated from Svalbard: Designation Bdellovibrio svalbardensis.</title>
        <authorList>
            <person name="Mitchell R.J."/>
            <person name="Choi S.Y."/>
        </authorList>
    </citation>
    <scope>NUCLEOTIDE SEQUENCE</scope>
    <source>
        <strain evidence="2">PAP01</strain>
    </source>
</reference>
<keyword evidence="1" id="KW-0812">Transmembrane</keyword>
<evidence type="ECO:0008006" key="4">
    <source>
        <dbReference type="Google" id="ProtNLM"/>
    </source>
</evidence>
<keyword evidence="1" id="KW-0472">Membrane</keyword>
<evidence type="ECO:0000313" key="2">
    <source>
        <dbReference type="EMBL" id="MDG0815030.1"/>
    </source>
</evidence>
<dbReference type="RefSeq" id="WP_277576508.1">
    <property type="nucleotide sequence ID" value="NZ_JANRMI010000001.1"/>
</dbReference>
<accession>A0ABT6DFH4</accession>
<keyword evidence="1" id="KW-1133">Transmembrane helix</keyword>
<organism evidence="2 3">
    <name type="scientific">Bdellovibrio svalbardensis</name>
    <dbReference type="NCBI Taxonomy" id="2972972"/>
    <lineage>
        <taxon>Bacteria</taxon>
        <taxon>Pseudomonadati</taxon>
        <taxon>Bdellovibrionota</taxon>
        <taxon>Bdellovibrionia</taxon>
        <taxon>Bdellovibrionales</taxon>
        <taxon>Pseudobdellovibrionaceae</taxon>
        <taxon>Bdellovibrio</taxon>
    </lineage>
</organism>
<evidence type="ECO:0000313" key="3">
    <source>
        <dbReference type="Proteomes" id="UP001152321"/>
    </source>
</evidence>
<dbReference type="Proteomes" id="UP001152321">
    <property type="component" value="Unassembled WGS sequence"/>
</dbReference>
<dbReference type="EMBL" id="JANRMI010000001">
    <property type="protein sequence ID" value="MDG0815030.1"/>
    <property type="molecule type" value="Genomic_DNA"/>
</dbReference>
<gene>
    <name evidence="2" type="ORF">NWE73_01555</name>
</gene>
<comment type="caution">
    <text evidence="2">The sequence shown here is derived from an EMBL/GenBank/DDBJ whole genome shotgun (WGS) entry which is preliminary data.</text>
</comment>
<protein>
    <recommendedName>
        <fullName evidence="4">Type II secretion system protein GspF domain-containing protein</fullName>
    </recommendedName>
</protein>
<proteinExistence type="predicted"/>
<name>A0ABT6DFH4_9BACT</name>
<evidence type="ECO:0000256" key="1">
    <source>
        <dbReference type="SAM" id="Phobius"/>
    </source>
</evidence>
<feature type="transmembrane region" description="Helical" evidence="1">
    <location>
        <begin position="112"/>
        <end position="135"/>
    </location>
</feature>
<sequence>MEGVAPPLELLLAVKRTLEKGQPTKSGIHLYLKRNEGGFAVVVAQWLALLHQGKETQSLISGLSSQHRQVLLQLLERGLRGEAIYNVLLTLEEEILEACHEELTNKLARLPFILLVPLLLFQFPAFLMLLFGPLLQNFFHSLGGG</sequence>